<evidence type="ECO:0008006" key="4">
    <source>
        <dbReference type="Google" id="ProtNLM"/>
    </source>
</evidence>
<accession>A0A9K3IKQ4</accession>
<reference evidence="2" key="1">
    <citation type="journal article" date="2017" name="Nature">
        <title>The sunflower genome provides insights into oil metabolism, flowering and Asterid evolution.</title>
        <authorList>
            <person name="Badouin H."/>
            <person name="Gouzy J."/>
            <person name="Grassa C.J."/>
            <person name="Murat F."/>
            <person name="Staton S.E."/>
            <person name="Cottret L."/>
            <person name="Lelandais-Briere C."/>
            <person name="Owens G.L."/>
            <person name="Carrere S."/>
            <person name="Mayjonade B."/>
            <person name="Legrand L."/>
            <person name="Gill N."/>
            <person name="Kane N.C."/>
            <person name="Bowers J.E."/>
            <person name="Hubner S."/>
            <person name="Bellec A."/>
            <person name="Berard A."/>
            <person name="Berges H."/>
            <person name="Blanchet N."/>
            <person name="Boniface M.C."/>
            <person name="Brunel D."/>
            <person name="Catrice O."/>
            <person name="Chaidir N."/>
            <person name="Claudel C."/>
            <person name="Donnadieu C."/>
            <person name="Faraut T."/>
            <person name="Fievet G."/>
            <person name="Helmstetter N."/>
            <person name="King M."/>
            <person name="Knapp S.J."/>
            <person name="Lai Z."/>
            <person name="Le Paslier M.C."/>
            <person name="Lippi Y."/>
            <person name="Lorenzon L."/>
            <person name="Mandel J.R."/>
            <person name="Marage G."/>
            <person name="Marchand G."/>
            <person name="Marquand E."/>
            <person name="Bret-Mestries E."/>
            <person name="Morien E."/>
            <person name="Nambeesan S."/>
            <person name="Nguyen T."/>
            <person name="Pegot-Espagnet P."/>
            <person name="Pouilly N."/>
            <person name="Raftis F."/>
            <person name="Sallet E."/>
            <person name="Schiex T."/>
            <person name="Thomas J."/>
            <person name="Vandecasteele C."/>
            <person name="Vares D."/>
            <person name="Vear F."/>
            <person name="Vautrin S."/>
            <person name="Crespi M."/>
            <person name="Mangin B."/>
            <person name="Burke J.M."/>
            <person name="Salse J."/>
            <person name="Munos S."/>
            <person name="Vincourt P."/>
            <person name="Rieseberg L.H."/>
            <person name="Langlade N.B."/>
        </authorList>
    </citation>
    <scope>NUCLEOTIDE SEQUENCE</scope>
    <source>
        <tissue evidence="2">Leaves</tissue>
    </source>
</reference>
<name>A0A9K3IKQ4_HELAN</name>
<feature type="compositionally biased region" description="Basic and acidic residues" evidence="1">
    <location>
        <begin position="316"/>
        <end position="329"/>
    </location>
</feature>
<comment type="caution">
    <text evidence="2">The sequence shown here is derived from an EMBL/GenBank/DDBJ whole genome shotgun (WGS) entry which is preliminary data.</text>
</comment>
<gene>
    <name evidence="2" type="ORF">HanXRQr2_Chr07g0292521</name>
</gene>
<feature type="compositionally biased region" description="Polar residues" evidence="1">
    <location>
        <begin position="60"/>
        <end position="71"/>
    </location>
</feature>
<keyword evidence="3" id="KW-1185">Reference proteome</keyword>
<feature type="region of interest" description="Disordered" evidence="1">
    <location>
        <begin position="284"/>
        <end position="473"/>
    </location>
</feature>
<reference evidence="2" key="2">
    <citation type="submission" date="2020-06" db="EMBL/GenBank/DDBJ databases">
        <title>Helianthus annuus Genome sequencing and assembly Release 2.</title>
        <authorList>
            <person name="Gouzy J."/>
            <person name="Langlade N."/>
            <person name="Munos S."/>
        </authorList>
    </citation>
    <scope>NUCLEOTIDE SEQUENCE</scope>
    <source>
        <tissue evidence="2">Leaves</tissue>
    </source>
</reference>
<dbReference type="Proteomes" id="UP000215914">
    <property type="component" value="Unassembled WGS sequence"/>
</dbReference>
<evidence type="ECO:0000313" key="3">
    <source>
        <dbReference type="Proteomes" id="UP000215914"/>
    </source>
</evidence>
<feature type="compositionally biased region" description="Polar residues" evidence="1">
    <location>
        <begin position="365"/>
        <end position="375"/>
    </location>
</feature>
<feature type="region of interest" description="Disordered" evidence="1">
    <location>
        <begin position="45"/>
        <end position="81"/>
    </location>
</feature>
<proteinExistence type="predicted"/>
<evidence type="ECO:0000256" key="1">
    <source>
        <dbReference type="SAM" id="MobiDB-lite"/>
    </source>
</evidence>
<dbReference type="AlphaFoldDB" id="A0A9K3IKQ4"/>
<feature type="compositionally biased region" description="Basic and acidic residues" evidence="1">
    <location>
        <begin position="45"/>
        <end position="56"/>
    </location>
</feature>
<feature type="compositionally biased region" description="Low complexity" evidence="1">
    <location>
        <begin position="463"/>
        <end position="473"/>
    </location>
</feature>
<sequence>MKETLAAMNNVRIRDVKLLVSLAKYDKNHKKFNYSSNVTGRNEWRPKIDNVKDRSIPKYNDNQAWDSENNQGSGSGVGGPPFVRQGESYADMLKGKKEMNNQGSKRVKVDGTGALYPLHCIGRSIIGHAKDLNSLCNTRDKLEFEGLKDFGLSYVGGLSVIITMNSKENARSVMENYSELISSMFSKFSVWNGEDIPFSRIVTINVSGVPFQVRDSELFDRIGGLFGMVVQSSDFSWQVEDNATSSIKVVTTQKSRIDEAVVIEWKSRSYVAWVSELQDRWSPVIDNDKSSESSDSGSGSDAYEMEDDTEEGEITPDPKDDQNKNEHGGNESNAVKSNPHQGPTNELSDDSRRDVGDSGDGSGSMRETNGTSEVQGTPEGQRAQPSNNCMGKDDLHGLAEGAAQVTRNDGDKVDPTNSNKYVERSGPQPFNMDNSMDGPNLVHGDYGPTPGYPLGKRSRELRSPPSLGSLKGPSQRLFVHNQEEEHVDLDLNIPSGINTAGEIPDFVVDGVEPQI</sequence>
<dbReference type="EMBL" id="MNCJ02000322">
    <property type="protein sequence ID" value="KAF5798405.1"/>
    <property type="molecule type" value="Genomic_DNA"/>
</dbReference>
<feature type="compositionally biased region" description="Acidic residues" evidence="1">
    <location>
        <begin position="303"/>
        <end position="314"/>
    </location>
</feature>
<dbReference type="Gramene" id="mRNA:HanXRQr2_Chr07g0292521">
    <property type="protein sequence ID" value="CDS:HanXRQr2_Chr07g0292521.1"/>
    <property type="gene ID" value="HanXRQr2_Chr07g0292521"/>
</dbReference>
<evidence type="ECO:0000313" key="2">
    <source>
        <dbReference type="EMBL" id="KAF5798405.1"/>
    </source>
</evidence>
<protein>
    <recommendedName>
        <fullName evidence="4">Nucleotide-binding alpha-beta plait domain-containing protein</fullName>
    </recommendedName>
</protein>
<organism evidence="2 3">
    <name type="scientific">Helianthus annuus</name>
    <name type="common">Common sunflower</name>
    <dbReference type="NCBI Taxonomy" id="4232"/>
    <lineage>
        <taxon>Eukaryota</taxon>
        <taxon>Viridiplantae</taxon>
        <taxon>Streptophyta</taxon>
        <taxon>Embryophyta</taxon>
        <taxon>Tracheophyta</taxon>
        <taxon>Spermatophyta</taxon>
        <taxon>Magnoliopsida</taxon>
        <taxon>eudicotyledons</taxon>
        <taxon>Gunneridae</taxon>
        <taxon>Pentapetalae</taxon>
        <taxon>asterids</taxon>
        <taxon>campanulids</taxon>
        <taxon>Asterales</taxon>
        <taxon>Asteraceae</taxon>
        <taxon>Asteroideae</taxon>
        <taxon>Heliantheae alliance</taxon>
        <taxon>Heliantheae</taxon>
        <taxon>Helianthus</taxon>
    </lineage>
</organism>
<feature type="compositionally biased region" description="Polar residues" evidence="1">
    <location>
        <begin position="330"/>
        <end position="346"/>
    </location>
</feature>